<keyword evidence="3" id="KW-1185">Reference proteome</keyword>
<dbReference type="EMBL" id="WUUU01000362">
    <property type="protein sequence ID" value="MXR22615.1"/>
    <property type="molecule type" value="Genomic_DNA"/>
</dbReference>
<organism evidence="2 3">
    <name type="scientific">Halobacterium bonnevillei</name>
    <dbReference type="NCBI Taxonomy" id="2692200"/>
    <lineage>
        <taxon>Archaea</taxon>
        <taxon>Methanobacteriati</taxon>
        <taxon>Methanobacteriota</taxon>
        <taxon>Stenosarchaea group</taxon>
        <taxon>Halobacteria</taxon>
        <taxon>Halobacteriales</taxon>
        <taxon>Halobacteriaceae</taxon>
        <taxon>Halobacterium</taxon>
    </lineage>
</organism>
<reference evidence="2 3" key="1">
    <citation type="submission" date="2019-12" db="EMBL/GenBank/DDBJ databases">
        <title>Isolation and characterization of three novel carbon monoxide-oxidizing members of Halobacteria from salione crusts and soils.</title>
        <authorList>
            <person name="Myers M.R."/>
            <person name="King G.M."/>
        </authorList>
    </citation>
    <scope>NUCLEOTIDE SEQUENCE [LARGE SCALE GENOMIC DNA]</scope>
    <source>
        <strain evidence="2 3">PCN9</strain>
    </source>
</reference>
<accession>A0A6B0SLZ8</accession>
<evidence type="ECO:0000256" key="1">
    <source>
        <dbReference type="SAM" id="Phobius"/>
    </source>
</evidence>
<keyword evidence="1" id="KW-1133">Transmembrane helix</keyword>
<sequence length="53" mass="5471">GSVLLLSGDASSLLELVVVSAAVVAGYATFIGRNLDVYSDGQTDAEPAEEFRP</sequence>
<dbReference type="Proteomes" id="UP000471521">
    <property type="component" value="Unassembled WGS sequence"/>
</dbReference>
<keyword evidence="1" id="KW-0472">Membrane</keyword>
<feature type="transmembrane region" description="Helical" evidence="1">
    <location>
        <begin position="12"/>
        <end position="30"/>
    </location>
</feature>
<comment type="caution">
    <text evidence="2">The sequence shown here is derived from an EMBL/GenBank/DDBJ whole genome shotgun (WGS) entry which is preliminary data.</text>
</comment>
<evidence type="ECO:0000313" key="3">
    <source>
        <dbReference type="Proteomes" id="UP000471521"/>
    </source>
</evidence>
<gene>
    <name evidence="2" type="ORF">GRX66_19320</name>
</gene>
<dbReference type="AlphaFoldDB" id="A0A6B0SLZ8"/>
<feature type="non-terminal residue" evidence="2">
    <location>
        <position position="1"/>
    </location>
</feature>
<evidence type="ECO:0000313" key="2">
    <source>
        <dbReference type="EMBL" id="MXR22615.1"/>
    </source>
</evidence>
<keyword evidence="1" id="KW-0812">Transmembrane</keyword>
<name>A0A6B0SLZ8_9EURY</name>
<proteinExistence type="predicted"/>
<protein>
    <submittedName>
        <fullName evidence="2">Uncharacterized protein</fullName>
    </submittedName>
</protein>